<proteinExistence type="predicted"/>
<keyword evidence="1" id="KW-0812">Transmembrane</keyword>
<accession>A0ABT9ATV4</accession>
<keyword evidence="3" id="KW-1185">Reference proteome</keyword>
<reference evidence="2" key="1">
    <citation type="submission" date="2023-07" db="EMBL/GenBank/DDBJ databases">
        <authorList>
            <person name="Yang W."/>
            <person name="Chen J."/>
            <person name="Ji P."/>
            <person name="Hu F."/>
        </authorList>
    </citation>
    <scope>NUCLEOTIDE SEQUENCE</scope>
    <source>
        <strain evidence="2">CRE-138-0111</strain>
    </source>
</reference>
<dbReference type="EMBL" id="JAUQTG010000011">
    <property type="protein sequence ID" value="MDO7858074.1"/>
    <property type="molecule type" value="Genomic_DNA"/>
</dbReference>
<comment type="caution">
    <text evidence="2">The sequence shown here is derived from an EMBL/GenBank/DDBJ whole genome shotgun (WGS) entry which is preliminary data.</text>
</comment>
<protein>
    <submittedName>
        <fullName evidence="2">Uncharacterized protein</fullName>
    </submittedName>
</protein>
<sequence>MKHRALNSLPFVGIIAVVTLGIYYGEQTKPTYRDCVQLNSSAANTLQIYEQPDRASKSINYQPTSGKEQFWVAKRTADKQWVQLYHAITLFDDLPESAKLGWVSPKNINTLGIFECMTKNQNLW</sequence>
<organism evidence="2 3">
    <name type="scientific">Providencia huashanensis</name>
    <dbReference type="NCBI Taxonomy" id="3037798"/>
    <lineage>
        <taxon>Bacteria</taxon>
        <taxon>Pseudomonadati</taxon>
        <taxon>Pseudomonadota</taxon>
        <taxon>Gammaproteobacteria</taxon>
        <taxon>Enterobacterales</taxon>
        <taxon>Morganellaceae</taxon>
        <taxon>Providencia</taxon>
    </lineage>
</organism>
<feature type="transmembrane region" description="Helical" evidence="1">
    <location>
        <begin position="6"/>
        <end position="24"/>
    </location>
</feature>
<evidence type="ECO:0000313" key="3">
    <source>
        <dbReference type="Proteomes" id="UP001176478"/>
    </source>
</evidence>
<keyword evidence="1" id="KW-1133">Transmembrane helix</keyword>
<dbReference type="Proteomes" id="UP001176478">
    <property type="component" value="Unassembled WGS sequence"/>
</dbReference>
<name>A0ABT9ATV4_9GAMM</name>
<gene>
    <name evidence="2" type="ORF">Q5E86_17335</name>
</gene>
<evidence type="ECO:0000256" key="1">
    <source>
        <dbReference type="SAM" id="Phobius"/>
    </source>
</evidence>
<keyword evidence="1" id="KW-0472">Membrane</keyword>
<reference evidence="2" key="2">
    <citation type="journal article" date="2024" name="Int. J. Antimicrob. Agents">
        <title>Identification of a novel Providencia species showing multi-drug-resistant in three patients with hospital-acquired infection.</title>
        <authorList>
            <person name="Yang W."/>
            <person name="Chen J."/>
            <person name="Yang F."/>
            <person name="Ji P."/>
            <person name="Shen S."/>
            <person name="Yin D."/>
            <person name="Hu F."/>
        </authorList>
    </citation>
    <scope>NUCLEOTIDE SEQUENCE</scope>
    <source>
        <strain evidence="2">CRE-138-0111</strain>
    </source>
</reference>
<evidence type="ECO:0000313" key="2">
    <source>
        <dbReference type="EMBL" id="MDO7858074.1"/>
    </source>
</evidence>